<evidence type="ECO:0000256" key="3">
    <source>
        <dbReference type="ARBA" id="ARBA00023004"/>
    </source>
</evidence>
<dbReference type="InterPro" id="IPR017941">
    <property type="entry name" value="Rieske_2Fe-2S"/>
</dbReference>
<evidence type="ECO:0000256" key="6">
    <source>
        <dbReference type="ARBA" id="ARBA00034078"/>
    </source>
</evidence>
<dbReference type="Gene3D" id="2.102.10.10">
    <property type="entry name" value="Rieske [2Fe-2S] iron-sulphur domain"/>
    <property type="match status" value="1"/>
</dbReference>
<dbReference type="GO" id="GO:0046872">
    <property type="term" value="F:metal ion binding"/>
    <property type="evidence" value="ECO:0007669"/>
    <property type="project" value="UniProtKB-KW"/>
</dbReference>
<evidence type="ECO:0000313" key="9">
    <source>
        <dbReference type="Proteomes" id="UP001209229"/>
    </source>
</evidence>
<dbReference type="Proteomes" id="UP001209229">
    <property type="component" value="Unassembled WGS sequence"/>
</dbReference>
<proteinExistence type="predicted"/>
<sequence>MNLNRRKFIKRLIAAVVSIEAFFLIKNGISTKTPLTEEEKLISVGNAELFMNNKTYPFVTNHFYLRRFKDGGFMAFSVKCTHLGCVVNINSNTGGFNCPCHASQFNEFGDVISSPATRPLDTYPIIVKNNELWVDITKATTRTTFDKSQLTYI</sequence>
<comment type="caution">
    <text evidence="8">The sequence shown here is derived from an EMBL/GenBank/DDBJ whole genome shotgun (WGS) entry which is preliminary data.</text>
</comment>
<dbReference type="InterPro" id="IPR036922">
    <property type="entry name" value="Rieske_2Fe-2S_sf"/>
</dbReference>
<feature type="domain" description="Rieske" evidence="7">
    <location>
        <begin position="41"/>
        <end position="134"/>
    </location>
</feature>
<evidence type="ECO:0000256" key="2">
    <source>
        <dbReference type="ARBA" id="ARBA00022723"/>
    </source>
</evidence>
<keyword evidence="3" id="KW-0408">Iron</keyword>
<organism evidence="8 9">
    <name type="scientific">Plebeiibacterium sediminum</name>
    <dbReference type="NCBI Taxonomy" id="2992112"/>
    <lineage>
        <taxon>Bacteria</taxon>
        <taxon>Pseudomonadati</taxon>
        <taxon>Bacteroidota</taxon>
        <taxon>Bacteroidia</taxon>
        <taxon>Marinilabiliales</taxon>
        <taxon>Marinilabiliaceae</taxon>
        <taxon>Plebeiibacterium</taxon>
    </lineage>
</organism>
<dbReference type="AlphaFoldDB" id="A0AAE3SFL7"/>
<evidence type="ECO:0000256" key="1">
    <source>
        <dbReference type="ARBA" id="ARBA00022714"/>
    </source>
</evidence>
<dbReference type="SUPFAM" id="SSF50022">
    <property type="entry name" value="ISP domain"/>
    <property type="match status" value="1"/>
</dbReference>
<keyword evidence="1" id="KW-0001">2Fe-2S</keyword>
<keyword evidence="4" id="KW-0411">Iron-sulfur</keyword>
<protein>
    <submittedName>
        <fullName evidence="8">Rieske (2Fe-2S) protein</fullName>
    </submittedName>
</protein>
<dbReference type="RefSeq" id="WP_301191139.1">
    <property type="nucleotide sequence ID" value="NZ_JAPDPJ010000032.1"/>
</dbReference>
<name>A0AAE3SFL7_9BACT</name>
<dbReference type="CDD" id="cd03467">
    <property type="entry name" value="Rieske"/>
    <property type="match status" value="1"/>
</dbReference>
<dbReference type="PANTHER" id="PTHR10134">
    <property type="entry name" value="CYTOCHROME B-C1 COMPLEX SUBUNIT RIESKE, MITOCHONDRIAL"/>
    <property type="match status" value="1"/>
</dbReference>
<dbReference type="EMBL" id="JAPDPJ010000032">
    <property type="protein sequence ID" value="MCW3787573.1"/>
    <property type="molecule type" value="Genomic_DNA"/>
</dbReference>
<dbReference type="GO" id="GO:0016020">
    <property type="term" value="C:membrane"/>
    <property type="evidence" value="ECO:0007669"/>
    <property type="project" value="InterPro"/>
</dbReference>
<dbReference type="PRINTS" id="PR00162">
    <property type="entry name" value="RIESKE"/>
</dbReference>
<dbReference type="GO" id="GO:0051537">
    <property type="term" value="F:2 iron, 2 sulfur cluster binding"/>
    <property type="evidence" value="ECO:0007669"/>
    <property type="project" value="UniProtKB-KW"/>
</dbReference>
<keyword evidence="9" id="KW-1185">Reference proteome</keyword>
<keyword evidence="5" id="KW-1015">Disulfide bond</keyword>
<gene>
    <name evidence="8" type="ORF">OM075_13950</name>
</gene>
<evidence type="ECO:0000259" key="7">
    <source>
        <dbReference type="PROSITE" id="PS51296"/>
    </source>
</evidence>
<reference evidence="8" key="1">
    <citation type="submission" date="2022-10" db="EMBL/GenBank/DDBJ databases">
        <authorList>
            <person name="Yu W.X."/>
        </authorList>
    </citation>
    <scope>NUCLEOTIDE SEQUENCE</scope>
    <source>
        <strain evidence="8">AAT</strain>
    </source>
</reference>
<keyword evidence="2" id="KW-0479">Metal-binding</keyword>
<evidence type="ECO:0000256" key="4">
    <source>
        <dbReference type="ARBA" id="ARBA00023014"/>
    </source>
</evidence>
<evidence type="ECO:0000256" key="5">
    <source>
        <dbReference type="ARBA" id="ARBA00023157"/>
    </source>
</evidence>
<accession>A0AAE3SFL7</accession>
<dbReference type="InterPro" id="IPR005805">
    <property type="entry name" value="Rieske_Fe-S_prot_C"/>
</dbReference>
<dbReference type="PROSITE" id="PS51296">
    <property type="entry name" value="RIESKE"/>
    <property type="match status" value="1"/>
</dbReference>
<dbReference type="InterPro" id="IPR014349">
    <property type="entry name" value="Rieske_Fe-S_prot"/>
</dbReference>
<comment type="cofactor">
    <cofactor evidence="6">
        <name>[2Fe-2S] cluster</name>
        <dbReference type="ChEBI" id="CHEBI:190135"/>
    </cofactor>
</comment>
<dbReference type="Pfam" id="PF00355">
    <property type="entry name" value="Rieske"/>
    <property type="match status" value="1"/>
</dbReference>
<evidence type="ECO:0000313" key="8">
    <source>
        <dbReference type="EMBL" id="MCW3787573.1"/>
    </source>
</evidence>